<dbReference type="Gene3D" id="3.40.309.10">
    <property type="entry name" value="Aldehyde Dehydrogenase, Chain A, domain 2"/>
    <property type="match status" value="1"/>
</dbReference>
<evidence type="ECO:0000256" key="1">
    <source>
        <dbReference type="ARBA" id="ARBA00023002"/>
    </source>
</evidence>
<dbReference type="InterPro" id="IPR050485">
    <property type="entry name" value="Proline_metab_enzyme"/>
</dbReference>
<dbReference type="InterPro" id="IPR016162">
    <property type="entry name" value="Ald_DH_N"/>
</dbReference>
<dbReference type="EMBL" id="CP017754">
    <property type="protein sequence ID" value="AOZ06553.1"/>
    <property type="molecule type" value="Genomic_DNA"/>
</dbReference>
<dbReference type="InterPro" id="IPR016163">
    <property type="entry name" value="Ald_DH_C"/>
</dbReference>
<dbReference type="InterPro" id="IPR015590">
    <property type="entry name" value="Aldehyde_DH_dom"/>
</dbReference>
<feature type="domain" description="Aldehyde dehydrogenase" evidence="3">
    <location>
        <begin position="88"/>
        <end position="497"/>
    </location>
</feature>
<dbReference type="PANTHER" id="PTHR42862:SF1">
    <property type="entry name" value="DELTA-1-PYRROLINE-5-CARBOXYLATE DEHYDROGENASE 2, ISOFORM A-RELATED"/>
    <property type="match status" value="1"/>
</dbReference>
<reference evidence="4 5" key="1">
    <citation type="submission" date="2016-10" db="EMBL/GenBank/DDBJ databases">
        <title>Complete genome sequences of three Cupriavidus strains isolated from various Malaysian environments.</title>
        <authorList>
            <person name="Abdullah A.A.-A."/>
            <person name="Shafie N.A.H."/>
            <person name="Lau N.S."/>
        </authorList>
    </citation>
    <scope>NUCLEOTIDE SEQUENCE [LARGE SCALE GENOMIC DNA]</scope>
    <source>
        <strain evidence="4 5">USMAA1020</strain>
    </source>
</reference>
<protein>
    <submittedName>
        <fullName evidence="4">Phenylacetic acid degradation protein PaaN</fullName>
    </submittedName>
</protein>
<keyword evidence="2" id="KW-0520">NAD</keyword>
<evidence type="ECO:0000256" key="2">
    <source>
        <dbReference type="ARBA" id="ARBA00023027"/>
    </source>
</evidence>
<organism evidence="4 5">
    <name type="scientific">Cupriavidus malaysiensis</name>
    <dbReference type="NCBI Taxonomy" id="367825"/>
    <lineage>
        <taxon>Bacteria</taxon>
        <taxon>Pseudomonadati</taxon>
        <taxon>Pseudomonadota</taxon>
        <taxon>Betaproteobacteria</taxon>
        <taxon>Burkholderiales</taxon>
        <taxon>Burkholderiaceae</taxon>
        <taxon>Cupriavidus</taxon>
    </lineage>
</organism>
<dbReference type="InterPro" id="IPR011975">
    <property type="entry name" value="PaaN_2"/>
</dbReference>
<dbReference type="Pfam" id="PF00171">
    <property type="entry name" value="Aldedh"/>
    <property type="match status" value="1"/>
</dbReference>
<evidence type="ECO:0000313" key="4">
    <source>
        <dbReference type="EMBL" id="AOZ06553.1"/>
    </source>
</evidence>
<dbReference type="Proteomes" id="UP000177515">
    <property type="component" value="Chromosome 1"/>
</dbReference>
<dbReference type="PANTHER" id="PTHR42862">
    <property type="entry name" value="DELTA-1-PYRROLINE-5-CARBOXYLATE DEHYDROGENASE 1, ISOFORM A-RELATED"/>
    <property type="match status" value="1"/>
</dbReference>
<accession>A0ABN4THC9</accession>
<dbReference type="SUPFAM" id="SSF53720">
    <property type="entry name" value="ALDH-like"/>
    <property type="match status" value="1"/>
</dbReference>
<dbReference type="CDD" id="cd07127">
    <property type="entry name" value="ALDH_PAD-PaaZ"/>
    <property type="match status" value="1"/>
</dbReference>
<dbReference type="InterPro" id="IPR016161">
    <property type="entry name" value="Ald_DH/histidinol_DH"/>
</dbReference>
<evidence type="ECO:0000313" key="5">
    <source>
        <dbReference type="Proteomes" id="UP000177515"/>
    </source>
</evidence>
<keyword evidence="5" id="KW-1185">Reference proteome</keyword>
<evidence type="ECO:0000259" key="3">
    <source>
        <dbReference type="Pfam" id="PF00171"/>
    </source>
</evidence>
<dbReference type="RefSeq" id="WP_071069676.1">
    <property type="nucleotide sequence ID" value="NZ_CP017754.1"/>
</dbReference>
<dbReference type="Gene3D" id="3.40.605.10">
    <property type="entry name" value="Aldehyde Dehydrogenase, Chain A, domain 1"/>
    <property type="match status" value="1"/>
</dbReference>
<keyword evidence="1" id="KW-0560">Oxidoreductase</keyword>
<name>A0ABN4THC9_9BURK</name>
<gene>
    <name evidence="4" type="ORF">BKK80_12545</name>
</gene>
<sequence>MSHPFFTRHQALLEQATEAIATRGYWSPFVEMPSPKAYGESANADGRAAFEARLGRPFALSQPGTVGEAGQEVSPYGMALGVRYPKPDLDRLFAGVAQALPAWRKAGPEAWVGVSLEILQRLNRRSFEIAYAVMHTTGQAFMMAFQAGGPHAQDRGLEAVAYAWDEMRRIPRRALWEKPQGKNEPLRMEKQYTVVPRGVGLVIGCCTFPTWNGYPGLFASLATGNAVVVKPHPGAILPLAITVEVAREVLAEAGFDPDIVTLVANDPSEHMASTLALRPEVRLIDFTGSTANGDWLERNARQAQVFTEKAGVNQIVVDSTADFKGMVRNIAFSLALYSGQMCTAPQNIYVPKDGIETPEGRLSFDQVAAAIGEAVGKLTGDPAKAVELLGAIQNDGVVQRIAASRALGEIVVDSRALVHPEFPGARVHTPLVLKTDASDEGKIMQELFGPISFVVATEDTAHSIALARRGAKEHGALTLSAYTTDDGVADAIRDAAEDAGVALSFNLTGAVFVNQSAAFSDFHATGANPAANASLSDAAFVANRFRVVQSRSHL</sequence>
<dbReference type="NCBIfam" id="TIGR02288">
    <property type="entry name" value="PaaN_2"/>
    <property type="match status" value="1"/>
</dbReference>
<proteinExistence type="predicted"/>